<dbReference type="AlphaFoldDB" id="A0AA39TVS6"/>
<dbReference type="EMBL" id="JAUEPS010000002">
    <property type="protein sequence ID" value="KAK0467878.1"/>
    <property type="molecule type" value="Genomic_DNA"/>
</dbReference>
<keyword evidence="2" id="KW-1185">Reference proteome</keyword>
<evidence type="ECO:0000313" key="2">
    <source>
        <dbReference type="Proteomes" id="UP001175211"/>
    </source>
</evidence>
<proteinExistence type="predicted"/>
<organism evidence="1 2">
    <name type="scientific">Armillaria tabescens</name>
    <name type="common">Ringless honey mushroom</name>
    <name type="synonym">Agaricus tabescens</name>
    <dbReference type="NCBI Taxonomy" id="1929756"/>
    <lineage>
        <taxon>Eukaryota</taxon>
        <taxon>Fungi</taxon>
        <taxon>Dikarya</taxon>
        <taxon>Basidiomycota</taxon>
        <taxon>Agaricomycotina</taxon>
        <taxon>Agaricomycetes</taxon>
        <taxon>Agaricomycetidae</taxon>
        <taxon>Agaricales</taxon>
        <taxon>Marasmiineae</taxon>
        <taxon>Physalacriaceae</taxon>
        <taxon>Desarmillaria</taxon>
    </lineage>
</organism>
<dbReference type="GeneID" id="85354627"/>
<dbReference type="Proteomes" id="UP001175211">
    <property type="component" value="Unassembled WGS sequence"/>
</dbReference>
<evidence type="ECO:0000313" key="1">
    <source>
        <dbReference type="EMBL" id="KAK0467878.1"/>
    </source>
</evidence>
<sequence length="220" mass="24508">MATDCEGIRILSIKRRSRCFLASIPRRGGSTGKTEGPPRRYSPVGRIECESVGQLKLGRGVAYVGHHVPFGNQSLHIARSRFQPILVLFRSSAGTECFEEGSVIISDTISRELVVERGCIPQSRVRRFCARGLVSSGAVGRKPTTFFGAENNSKRRLALARSECMDLAAARRGHTCLEGRENFVVVTRKPSKFSRNKRNVGQKRSSFKVWRRRQISLSEG</sequence>
<comment type="caution">
    <text evidence="1">The sequence shown here is derived from an EMBL/GenBank/DDBJ whole genome shotgun (WGS) entry which is preliminary data.</text>
</comment>
<accession>A0AA39TVS6</accession>
<reference evidence="1" key="1">
    <citation type="submission" date="2023-06" db="EMBL/GenBank/DDBJ databases">
        <authorList>
            <consortium name="Lawrence Berkeley National Laboratory"/>
            <person name="Ahrendt S."/>
            <person name="Sahu N."/>
            <person name="Indic B."/>
            <person name="Wong-Bajracharya J."/>
            <person name="Merenyi Z."/>
            <person name="Ke H.-M."/>
            <person name="Monk M."/>
            <person name="Kocsube S."/>
            <person name="Drula E."/>
            <person name="Lipzen A."/>
            <person name="Balint B."/>
            <person name="Henrissat B."/>
            <person name="Andreopoulos B."/>
            <person name="Martin F.M."/>
            <person name="Harder C.B."/>
            <person name="Rigling D."/>
            <person name="Ford K.L."/>
            <person name="Foster G.D."/>
            <person name="Pangilinan J."/>
            <person name="Papanicolaou A."/>
            <person name="Barry K."/>
            <person name="LaButti K."/>
            <person name="Viragh M."/>
            <person name="Koriabine M."/>
            <person name="Yan M."/>
            <person name="Riley R."/>
            <person name="Champramary S."/>
            <person name="Plett K.L."/>
            <person name="Tsai I.J."/>
            <person name="Slot J."/>
            <person name="Sipos G."/>
            <person name="Plett J."/>
            <person name="Nagy L.G."/>
            <person name="Grigoriev I.V."/>
        </authorList>
    </citation>
    <scope>NUCLEOTIDE SEQUENCE</scope>
    <source>
        <strain evidence="1">CCBAS 213</strain>
    </source>
</reference>
<name>A0AA39TVS6_ARMTA</name>
<dbReference type="RefSeq" id="XP_060338153.1">
    <property type="nucleotide sequence ID" value="XM_060471079.1"/>
</dbReference>
<protein>
    <submittedName>
        <fullName evidence="1">Uncharacterized protein</fullName>
    </submittedName>
</protein>
<gene>
    <name evidence="1" type="ORF">EV420DRAFT_1501750</name>
</gene>